<protein>
    <submittedName>
        <fullName evidence="15">Putative serine-threonine/tyrosine-protein kinase catalytic domain-containing protein</fullName>
    </submittedName>
</protein>
<evidence type="ECO:0000256" key="1">
    <source>
        <dbReference type="ARBA" id="ARBA00004479"/>
    </source>
</evidence>
<dbReference type="InterPro" id="IPR001245">
    <property type="entry name" value="Ser-Thr/Tyr_kinase_cat_dom"/>
</dbReference>
<keyword evidence="9" id="KW-1133">Transmembrane helix</keyword>
<dbReference type="OrthoDB" id="4062651at2759"/>
<keyword evidence="2" id="KW-0723">Serine/threonine-protein kinase</keyword>
<dbReference type="Proteomes" id="UP000215914">
    <property type="component" value="Chromosome 9"/>
</dbReference>
<evidence type="ECO:0000256" key="10">
    <source>
        <dbReference type="ARBA" id="ARBA00023136"/>
    </source>
</evidence>
<keyword evidence="3 14" id="KW-0808">Transferase</keyword>
<sequence length="390" mass="43096">MPKNNISIDFGFLMPRKEVEQPPVSVYENSDSSNLCHRFTFAQIKAATNNFDEARVLGVGKCGKVYLGVTDGGKTKVAIKRQHKDSDLALQDFRTELEMLSKLSHPHLISLIGYCDEKAEMILVFDYMAHGSLRDHLYKTKSEPLAWTRRLEICIGVARGLHYLHAGGRDTIIHRDVKTTNILLDDKWVAKLSDFGLSKTTTDHAPVSTCARGTLEYIDPEYVRRSRLTEKSDVYSFGVVLCEILSAQPITGLKIEDRHVSLVEWALDCHKMGVLDQILDPNLKGKISAESFMKVAETAVKCLADCGIDRPSMVDVLLDLEYALALHERPLKGTSKDFDENLMASTSNTSISSLKKSSDENLMASTSNASISSLSSLSSEGSDGSDTSVV</sequence>
<keyword evidence="10" id="KW-0472">Membrane</keyword>
<keyword evidence="6" id="KW-0547">Nucleotide-binding</keyword>
<dbReference type="GO" id="GO:0005886">
    <property type="term" value="C:plasma membrane"/>
    <property type="evidence" value="ECO:0000318"/>
    <property type="project" value="GO_Central"/>
</dbReference>
<proteinExistence type="predicted"/>
<dbReference type="InterPro" id="IPR008271">
    <property type="entry name" value="Ser/Thr_kinase_AS"/>
</dbReference>
<evidence type="ECO:0000313" key="16">
    <source>
        <dbReference type="Proteomes" id="UP000215914"/>
    </source>
</evidence>
<evidence type="ECO:0000256" key="6">
    <source>
        <dbReference type="ARBA" id="ARBA00022741"/>
    </source>
</evidence>
<dbReference type="InterPro" id="IPR011009">
    <property type="entry name" value="Kinase-like_dom_sf"/>
</dbReference>
<dbReference type="Gene3D" id="3.30.200.20">
    <property type="entry name" value="Phosphorylase Kinase, domain 1"/>
    <property type="match status" value="1"/>
</dbReference>
<name>A0A251TSY0_HELAN</name>
<feature type="domain" description="Protein kinase" evidence="13">
    <location>
        <begin position="51"/>
        <end position="300"/>
    </location>
</feature>
<keyword evidence="8" id="KW-0067">ATP-binding</keyword>
<feature type="region of interest" description="Disordered" evidence="12">
    <location>
        <begin position="369"/>
        <end position="390"/>
    </location>
</feature>
<dbReference type="FunFam" id="1.10.510.10:FF:000252">
    <property type="entry name" value="Receptor-like protein kinase FERONIA"/>
    <property type="match status" value="1"/>
</dbReference>
<evidence type="ECO:0000256" key="8">
    <source>
        <dbReference type="ARBA" id="ARBA00022840"/>
    </source>
</evidence>
<dbReference type="OMA" id="NEMILIF"/>
<keyword evidence="11" id="KW-0325">Glycoprotein</keyword>
<accession>A0A251TSY0</accession>
<reference evidence="14 16" key="1">
    <citation type="journal article" date="2017" name="Nature">
        <title>The sunflower genome provides insights into oil metabolism, flowering and Asterid evolution.</title>
        <authorList>
            <person name="Badouin H."/>
            <person name="Gouzy J."/>
            <person name="Grassa C.J."/>
            <person name="Murat F."/>
            <person name="Staton S.E."/>
            <person name="Cottret L."/>
            <person name="Lelandais-Briere C."/>
            <person name="Owens G.L."/>
            <person name="Carrere S."/>
            <person name="Mayjonade B."/>
            <person name="Legrand L."/>
            <person name="Gill N."/>
            <person name="Kane N.C."/>
            <person name="Bowers J.E."/>
            <person name="Hubner S."/>
            <person name="Bellec A."/>
            <person name="Berard A."/>
            <person name="Berges H."/>
            <person name="Blanchet N."/>
            <person name="Boniface M.C."/>
            <person name="Brunel D."/>
            <person name="Catrice O."/>
            <person name="Chaidir N."/>
            <person name="Claudel C."/>
            <person name="Donnadieu C."/>
            <person name="Faraut T."/>
            <person name="Fievet G."/>
            <person name="Helmstetter N."/>
            <person name="King M."/>
            <person name="Knapp S.J."/>
            <person name="Lai Z."/>
            <person name="Le Paslier M.C."/>
            <person name="Lippi Y."/>
            <person name="Lorenzon L."/>
            <person name="Mandel J.R."/>
            <person name="Marage G."/>
            <person name="Marchand G."/>
            <person name="Marquand E."/>
            <person name="Bret-Mestries E."/>
            <person name="Morien E."/>
            <person name="Nambeesan S."/>
            <person name="Nguyen T."/>
            <person name="Pegot-Espagnet P."/>
            <person name="Pouilly N."/>
            <person name="Raftis F."/>
            <person name="Sallet E."/>
            <person name="Schiex T."/>
            <person name="Thomas J."/>
            <person name="Vandecasteele C."/>
            <person name="Vares D."/>
            <person name="Vear F."/>
            <person name="Vautrin S."/>
            <person name="Crespi M."/>
            <person name="Mangin B."/>
            <person name="Burke J.M."/>
            <person name="Salse J."/>
            <person name="Munos S."/>
            <person name="Vincourt P."/>
            <person name="Rieseberg L.H."/>
            <person name="Langlade N.B."/>
        </authorList>
    </citation>
    <scope>NUCLEOTIDE SEQUENCE [LARGE SCALE GENOMIC DNA]</scope>
    <source>
        <strain evidence="16">cv. SF193</strain>
        <tissue evidence="14">Leaves</tissue>
    </source>
</reference>
<reference evidence="14" key="3">
    <citation type="submission" date="2020-06" db="EMBL/GenBank/DDBJ databases">
        <title>Helianthus annuus Genome sequencing and assembly Release 2.</title>
        <authorList>
            <person name="Gouzy J."/>
            <person name="Langlade N."/>
            <person name="Munos S."/>
        </authorList>
    </citation>
    <scope>NUCLEOTIDE SEQUENCE</scope>
    <source>
        <tissue evidence="14">Leaves</tissue>
    </source>
</reference>
<dbReference type="Gene3D" id="1.10.510.10">
    <property type="entry name" value="Transferase(Phosphotransferase) domain 1"/>
    <property type="match status" value="1"/>
</dbReference>
<evidence type="ECO:0000256" key="4">
    <source>
        <dbReference type="ARBA" id="ARBA00022692"/>
    </source>
</evidence>
<dbReference type="EMBL" id="CM007898">
    <property type="protein sequence ID" value="OTG13682.1"/>
    <property type="molecule type" value="Genomic_DNA"/>
</dbReference>
<dbReference type="FunFam" id="3.30.200.20:FF:000039">
    <property type="entry name" value="receptor-like protein kinase FERONIA"/>
    <property type="match status" value="1"/>
</dbReference>
<dbReference type="InterPro" id="IPR045272">
    <property type="entry name" value="ANXUR1/2-like"/>
</dbReference>
<dbReference type="SMART" id="SM00220">
    <property type="entry name" value="S_TKc"/>
    <property type="match status" value="1"/>
</dbReference>
<evidence type="ECO:0000256" key="12">
    <source>
        <dbReference type="SAM" id="MobiDB-lite"/>
    </source>
</evidence>
<evidence type="ECO:0000256" key="7">
    <source>
        <dbReference type="ARBA" id="ARBA00022777"/>
    </source>
</evidence>
<evidence type="ECO:0000256" key="2">
    <source>
        <dbReference type="ARBA" id="ARBA00022527"/>
    </source>
</evidence>
<evidence type="ECO:0000313" key="14">
    <source>
        <dbReference type="EMBL" id="KAF5789041.1"/>
    </source>
</evidence>
<keyword evidence="7 15" id="KW-0418">Kinase</keyword>
<reference evidence="15" key="2">
    <citation type="submission" date="2017-02" db="EMBL/GenBank/DDBJ databases">
        <title>Sunflower complete genome.</title>
        <authorList>
            <person name="Langlade N."/>
            <person name="Munos S."/>
        </authorList>
    </citation>
    <scope>NUCLEOTIDE SEQUENCE [LARGE SCALE GENOMIC DNA]</scope>
    <source>
        <tissue evidence="15">Leaves</tissue>
    </source>
</reference>
<dbReference type="InterPro" id="IPR000719">
    <property type="entry name" value="Prot_kinase_dom"/>
</dbReference>
<evidence type="ECO:0000256" key="9">
    <source>
        <dbReference type="ARBA" id="ARBA00022989"/>
    </source>
</evidence>
<dbReference type="PANTHER" id="PTHR27003">
    <property type="entry name" value="OS07G0166700 PROTEIN"/>
    <property type="match status" value="1"/>
</dbReference>
<dbReference type="EMBL" id="MNCJ02000324">
    <property type="protein sequence ID" value="KAF5789041.1"/>
    <property type="molecule type" value="Genomic_DNA"/>
</dbReference>
<dbReference type="InParanoid" id="A0A251TSY0"/>
<keyword evidence="5" id="KW-0732">Signal</keyword>
<dbReference type="GO" id="GO:0005524">
    <property type="term" value="F:ATP binding"/>
    <property type="evidence" value="ECO:0007669"/>
    <property type="project" value="UniProtKB-KW"/>
</dbReference>
<evidence type="ECO:0000256" key="5">
    <source>
        <dbReference type="ARBA" id="ARBA00022729"/>
    </source>
</evidence>
<dbReference type="GO" id="GO:0004714">
    <property type="term" value="F:transmembrane receptor protein tyrosine kinase activity"/>
    <property type="evidence" value="ECO:0007669"/>
    <property type="project" value="InterPro"/>
</dbReference>
<comment type="subcellular location">
    <subcellularLocation>
        <location evidence="1">Membrane</location>
        <topology evidence="1">Single-pass type I membrane protein</topology>
    </subcellularLocation>
</comment>
<dbReference type="PROSITE" id="PS50011">
    <property type="entry name" value="PROTEIN_KINASE_DOM"/>
    <property type="match status" value="1"/>
</dbReference>
<evidence type="ECO:0000259" key="13">
    <source>
        <dbReference type="PROSITE" id="PS50011"/>
    </source>
</evidence>
<evidence type="ECO:0000256" key="3">
    <source>
        <dbReference type="ARBA" id="ARBA00022679"/>
    </source>
</evidence>
<dbReference type="Pfam" id="PF07714">
    <property type="entry name" value="PK_Tyr_Ser-Thr"/>
    <property type="match status" value="1"/>
</dbReference>
<organism evidence="15 16">
    <name type="scientific">Helianthus annuus</name>
    <name type="common">Common sunflower</name>
    <dbReference type="NCBI Taxonomy" id="4232"/>
    <lineage>
        <taxon>Eukaryota</taxon>
        <taxon>Viridiplantae</taxon>
        <taxon>Streptophyta</taxon>
        <taxon>Embryophyta</taxon>
        <taxon>Tracheophyta</taxon>
        <taxon>Spermatophyta</taxon>
        <taxon>Magnoliopsida</taxon>
        <taxon>eudicotyledons</taxon>
        <taxon>Gunneridae</taxon>
        <taxon>Pentapetalae</taxon>
        <taxon>asterids</taxon>
        <taxon>campanulids</taxon>
        <taxon>Asterales</taxon>
        <taxon>Asteraceae</taxon>
        <taxon>Asteroideae</taxon>
        <taxon>Heliantheae alliance</taxon>
        <taxon>Heliantheae</taxon>
        <taxon>Helianthus</taxon>
    </lineage>
</organism>
<gene>
    <name evidence="15" type="ORF">HannXRQ_Chr09g0240851</name>
    <name evidence="14" type="ORF">HanXRQr2_Chr09g0366211</name>
</gene>
<evidence type="ECO:0000256" key="11">
    <source>
        <dbReference type="ARBA" id="ARBA00023180"/>
    </source>
</evidence>
<keyword evidence="4" id="KW-0812">Transmembrane</keyword>
<keyword evidence="16" id="KW-1185">Reference proteome</keyword>
<dbReference type="AlphaFoldDB" id="A0A251TSY0"/>
<dbReference type="Gramene" id="mRNA:HanXRQr2_Chr09g0366211">
    <property type="protein sequence ID" value="CDS:HanXRQr2_Chr09g0366211.1"/>
    <property type="gene ID" value="HanXRQr2_Chr09g0366211"/>
</dbReference>
<dbReference type="PANTHER" id="PTHR27003:SF460">
    <property type="entry name" value="RECEPTOR-LIKE PROTEIN KINASE FERONIA"/>
    <property type="match status" value="1"/>
</dbReference>
<dbReference type="GO" id="GO:0004672">
    <property type="term" value="F:protein kinase activity"/>
    <property type="evidence" value="ECO:0000318"/>
    <property type="project" value="GO_Central"/>
</dbReference>
<dbReference type="SUPFAM" id="SSF56112">
    <property type="entry name" value="Protein kinase-like (PK-like)"/>
    <property type="match status" value="1"/>
</dbReference>
<dbReference type="PROSITE" id="PS00108">
    <property type="entry name" value="PROTEIN_KINASE_ST"/>
    <property type="match status" value="1"/>
</dbReference>
<evidence type="ECO:0000313" key="15">
    <source>
        <dbReference type="EMBL" id="OTG13682.1"/>
    </source>
</evidence>
<dbReference type="GO" id="GO:0004674">
    <property type="term" value="F:protein serine/threonine kinase activity"/>
    <property type="evidence" value="ECO:0007669"/>
    <property type="project" value="UniProtKB-KW"/>
</dbReference>